<feature type="compositionally biased region" description="Basic and acidic residues" evidence="4">
    <location>
        <begin position="175"/>
        <end position="204"/>
    </location>
</feature>
<dbReference type="RefSeq" id="WP_058224669.1">
    <property type="nucleotide sequence ID" value="NZ_LKLS01000077.1"/>
</dbReference>
<organism evidence="5 6">
    <name type="scientific">Lactococcus lactis subsp. lactis</name>
    <name type="common">Streptococcus lactis</name>
    <dbReference type="NCBI Taxonomy" id="1360"/>
    <lineage>
        <taxon>Bacteria</taxon>
        <taxon>Bacillati</taxon>
        <taxon>Bacillota</taxon>
        <taxon>Bacilli</taxon>
        <taxon>Lactobacillales</taxon>
        <taxon>Streptococcaceae</taxon>
        <taxon>Lactococcus</taxon>
    </lineage>
</organism>
<protein>
    <submittedName>
        <fullName evidence="5">Phage essential recombination function protein Erf</fullName>
    </submittedName>
</protein>
<dbReference type="GO" id="GO:0006281">
    <property type="term" value="P:DNA repair"/>
    <property type="evidence" value="ECO:0007669"/>
    <property type="project" value="UniProtKB-KW"/>
</dbReference>
<evidence type="ECO:0000256" key="2">
    <source>
        <dbReference type="ARBA" id="ARBA00022763"/>
    </source>
</evidence>
<comment type="caution">
    <text evidence="5">The sequence shown here is derived from an EMBL/GenBank/DDBJ whole genome shotgun (WGS) entry which is preliminary data.</text>
</comment>
<evidence type="ECO:0000256" key="4">
    <source>
        <dbReference type="SAM" id="MobiDB-lite"/>
    </source>
</evidence>
<keyword evidence="2" id="KW-0227">DNA damage</keyword>
<evidence type="ECO:0000256" key="1">
    <source>
        <dbReference type="ARBA" id="ARBA00006638"/>
    </source>
</evidence>
<evidence type="ECO:0000313" key="6">
    <source>
        <dbReference type="Proteomes" id="UP000053612"/>
    </source>
</evidence>
<dbReference type="AlphaFoldDB" id="A0A0V8E376"/>
<sequence>MADYEEQMLALQKPLQPDRVVWRVQQSGFSKQGKPWAMVLAYMDNRAVQERFDEVFGIAGWKNEFKTAPDGGTLCGISVKFGDEWVTKWDGAENTQVEAVKGGLSGSMKRAAVQWGVGRYLYDLPTSFAQTSLEKTDGWNKVFDKNSKKNFWWKNPQLPSWALPQNPKVQNTKADLIDDTKDSDSNENRTERENRAKKADVEAEREKQAKIAKLNAQYERALKAANDNEAPMELLTKWNKLPKAAALKEIAEWINENTEKKS</sequence>
<reference evidence="6" key="1">
    <citation type="submission" date="2015-10" db="EMBL/GenBank/DDBJ databases">
        <title>Draft Genome Sequences of 11 Lactococcus lactis subspecies cremoris strains.</title>
        <authorList>
            <person name="Wels M."/>
            <person name="Backus L."/>
            <person name="Boekhorst J."/>
            <person name="Dijkstra A."/>
            <person name="Beerthuizen M."/>
            <person name="Kelly W."/>
            <person name="Siezen R."/>
            <person name="Bachmann H."/>
            <person name="Van Hijum S."/>
        </authorList>
    </citation>
    <scope>NUCLEOTIDE SEQUENCE [LARGE SCALE GENOMIC DNA]</scope>
    <source>
        <strain evidence="6">LMG9449</strain>
    </source>
</reference>
<proteinExistence type="inferred from homology"/>
<dbReference type="Pfam" id="PF04098">
    <property type="entry name" value="Rad52_Rad22"/>
    <property type="match status" value="1"/>
</dbReference>
<dbReference type="InterPro" id="IPR041247">
    <property type="entry name" value="Rad52_fam"/>
</dbReference>
<feature type="region of interest" description="Disordered" evidence="4">
    <location>
        <begin position="158"/>
        <end position="204"/>
    </location>
</feature>
<comment type="similarity">
    <text evidence="1">Belongs to the RAD52 family.</text>
</comment>
<dbReference type="EMBL" id="LKLS01000077">
    <property type="protein sequence ID" value="KSU20042.1"/>
    <property type="molecule type" value="Genomic_DNA"/>
</dbReference>
<keyword evidence="3" id="KW-0234">DNA repair</keyword>
<name>A0A0V8E376_LACLL</name>
<gene>
    <name evidence="5" type="ORF">LMG9449_0650</name>
</gene>
<accession>A0A0V8E376</accession>
<dbReference type="PATRIC" id="fig|1360.109.peg.2414"/>
<evidence type="ECO:0000256" key="3">
    <source>
        <dbReference type="ARBA" id="ARBA00023204"/>
    </source>
</evidence>
<dbReference type="Proteomes" id="UP000053612">
    <property type="component" value="Unassembled WGS sequence"/>
</dbReference>
<evidence type="ECO:0000313" key="5">
    <source>
        <dbReference type="EMBL" id="KSU20042.1"/>
    </source>
</evidence>